<dbReference type="EMBL" id="BGPR01004629">
    <property type="protein sequence ID" value="GBN01558.1"/>
    <property type="molecule type" value="Genomic_DNA"/>
</dbReference>
<keyword evidence="2" id="KW-1185">Reference proteome</keyword>
<evidence type="ECO:0000313" key="1">
    <source>
        <dbReference type="EMBL" id="GBN01558.1"/>
    </source>
</evidence>
<proteinExistence type="predicted"/>
<organism evidence="1 2">
    <name type="scientific">Araneus ventricosus</name>
    <name type="common">Orbweaver spider</name>
    <name type="synonym">Epeira ventricosa</name>
    <dbReference type="NCBI Taxonomy" id="182803"/>
    <lineage>
        <taxon>Eukaryota</taxon>
        <taxon>Metazoa</taxon>
        <taxon>Ecdysozoa</taxon>
        <taxon>Arthropoda</taxon>
        <taxon>Chelicerata</taxon>
        <taxon>Arachnida</taxon>
        <taxon>Araneae</taxon>
        <taxon>Araneomorphae</taxon>
        <taxon>Entelegynae</taxon>
        <taxon>Araneoidea</taxon>
        <taxon>Araneidae</taxon>
        <taxon>Araneus</taxon>
    </lineage>
</organism>
<protein>
    <submittedName>
        <fullName evidence="1">Uncharacterized protein</fullName>
    </submittedName>
</protein>
<name>A0A4Y2KGV8_ARAVE</name>
<evidence type="ECO:0000313" key="2">
    <source>
        <dbReference type="Proteomes" id="UP000499080"/>
    </source>
</evidence>
<dbReference type="AlphaFoldDB" id="A0A4Y2KGV8"/>
<accession>A0A4Y2KGV8</accession>
<comment type="caution">
    <text evidence="1">The sequence shown here is derived from an EMBL/GenBank/DDBJ whole genome shotgun (WGS) entry which is preliminary data.</text>
</comment>
<sequence length="70" mass="7887">MKACDVWFGSHLVEGVGACCVSEVCPVDENISIKILSSKLKEAVTEETDNDKKMRTFQDSRFRLPYTKCV</sequence>
<gene>
    <name evidence="1" type="ORF">AVEN_171300_1</name>
</gene>
<dbReference type="Proteomes" id="UP000499080">
    <property type="component" value="Unassembled WGS sequence"/>
</dbReference>
<reference evidence="1 2" key="1">
    <citation type="journal article" date="2019" name="Sci. Rep.">
        <title>Orb-weaving spider Araneus ventricosus genome elucidates the spidroin gene catalogue.</title>
        <authorList>
            <person name="Kono N."/>
            <person name="Nakamura H."/>
            <person name="Ohtoshi R."/>
            <person name="Moran D.A.P."/>
            <person name="Shinohara A."/>
            <person name="Yoshida Y."/>
            <person name="Fujiwara M."/>
            <person name="Mori M."/>
            <person name="Tomita M."/>
            <person name="Arakawa K."/>
        </authorList>
    </citation>
    <scope>NUCLEOTIDE SEQUENCE [LARGE SCALE GENOMIC DNA]</scope>
</reference>